<reference evidence="2 3" key="1">
    <citation type="submission" date="2016-08" db="EMBL/GenBank/DDBJ databases">
        <authorList>
            <person name="Seilhamer J.J."/>
        </authorList>
    </citation>
    <scope>NUCLEOTIDE SEQUENCE [LARGE SCALE GENOMIC DNA]</scope>
    <source>
        <strain evidence="2">ING2-E5A</strain>
    </source>
</reference>
<sequence length="358" mass="38654">MNRTKIYLYLLLLAAVVQWSCTVNDTPGEEITGKGKALLILNEGSIGMNNATLARYDIEKESLNSTYFASVNKRGLGDVANDMLLYGSKIYLAVNKSGTVEVIEAATGKSLRQVAMVTTGGASKEPRRLAAHGGKVYVTSFDDTVTRIDTTSLAVDGSVTVGLDPEGIAVTNNRIYVANSGGLNWENGYDNTLSVISLASFTEEQKIAVGTNPGSVAADSQGDIYLTVTGNYVDEPAAFKVIRNGSTIAETIADIAWPQRFVISNNRAYIITGAYGEPYKLAVYDCLEERLVTDHFISDGTEIPNIYNVSVDPVTGDLFIGSTDYVHPGDLYWFDKDGKLKKRLTTTGINPSVVVIQQ</sequence>
<dbReference type="InterPro" id="IPR051200">
    <property type="entry name" value="Host-pathogen_enzymatic-act"/>
</dbReference>
<feature type="signal peptide" evidence="1">
    <location>
        <begin position="1"/>
        <end position="25"/>
    </location>
</feature>
<evidence type="ECO:0008006" key="4">
    <source>
        <dbReference type="Google" id="ProtNLM"/>
    </source>
</evidence>
<dbReference type="RefSeq" id="WP_071137145.1">
    <property type="nucleotide sequence ID" value="NZ_DUQN01000018.1"/>
</dbReference>
<dbReference type="PANTHER" id="PTHR47197:SF3">
    <property type="entry name" value="DIHYDRO-HEME D1 DEHYDROGENASE"/>
    <property type="match status" value="1"/>
</dbReference>
<accession>A0A1G4G858</accession>
<dbReference type="InterPro" id="IPR031815">
    <property type="entry name" value="DUF5074"/>
</dbReference>
<organism evidence="2 3">
    <name type="scientific">Petrimonas mucosa</name>
    <dbReference type="NCBI Taxonomy" id="1642646"/>
    <lineage>
        <taxon>Bacteria</taxon>
        <taxon>Pseudomonadati</taxon>
        <taxon>Bacteroidota</taxon>
        <taxon>Bacteroidia</taxon>
        <taxon>Bacteroidales</taxon>
        <taxon>Dysgonomonadaceae</taxon>
        <taxon>Petrimonas</taxon>
    </lineage>
</organism>
<protein>
    <recommendedName>
        <fullName evidence="4">YncE family protein</fullName>
    </recommendedName>
</protein>
<dbReference type="EMBL" id="LT608328">
    <property type="protein sequence ID" value="SCM58630.1"/>
    <property type="molecule type" value="Genomic_DNA"/>
</dbReference>
<gene>
    <name evidence="2" type="ORF">ING2E5A_1893</name>
</gene>
<evidence type="ECO:0000313" key="3">
    <source>
        <dbReference type="Proteomes" id="UP000178485"/>
    </source>
</evidence>
<dbReference type="AlphaFoldDB" id="A0A1G4G858"/>
<dbReference type="InterPro" id="IPR011047">
    <property type="entry name" value="Quinoprotein_ADH-like_sf"/>
</dbReference>
<feature type="chain" id="PRO_5009603949" description="YncE family protein" evidence="1">
    <location>
        <begin position="26"/>
        <end position="358"/>
    </location>
</feature>
<keyword evidence="3" id="KW-1185">Reference proteome</keyword>
<keyword evidence="1" id="KW-0732">Signal</keyword>
<dbReference type="Gene3D" id="2.130.10.10">
    <property type="entry name" value="YVTN repeat-like/Quinoprotein amine dehydrogenase"/>
    <property type="match status" value="1"/>
</dbReference>
<dbReference type="InterPro" id="IPR015943">
    <property type="entry name" value="WD40/YVTN_repeat-like_dom_sf"/>
</dbReference>
<proteinExistence type="predicted"/>
<evidence type="ECO:0000256" key="1">
    <source>
        <dbReference type="SAM" id="SignalP"/>
    </source>
</evidence>
<evidence type="ECO:0000313" key="2">
    <source>
        <dbReference type="EMBL" id="SCM58630.1"/>
    </source>
</evidence>
<dbReference type="PANTHER" id="PTHR47197">
    <property type="entry name" value="PROTEIN NIRF"/>
    <property type="match status" value="1"/>
</dbReference>
<dbReference type="STRING" id="1642646.ING2E5A_1893"/>
<dbReference type="SUPFAM" id="SSF50998">
    <property type="entry name" value="Quinoprotein alcohol dehydrogenase-like"/>
    <property type="match status" value="1"/>
</dbReference>
<name>A0A1G4G858_9BACT</name>
<dbReference type="Pfam" id="PF16819">
    <property type="entry name" value="DUF5074"/>
    <property type="match status" value="1"/>
</dbReference>
<dbReference type="Proteomes" id="UP000178485">
    <property type="component" value="Chromosome i"/>
</dbReference>
<dbReference type="KEGG" id="pmuc:ING2E5A_1893"/>